<feature type="domain" description="AB hydrolase-1" evidence="1">
    <location>
        <begin position="9"/>
        <end position="244"/>
    </location>
</feature>
<sequence length="262" mass="30021">MQTNHRKTILFITGAFVSNECWNEWKDFFNNKGYKTIAPPWPFKDASPEILRKRHPDAEVASIRLAQLIDHFGEIARSFDEKPIIIGHSIGGLIGQILNQKDLASSVVAIHSVPPQGIMTFKFSFMKAGWGPLGFFTSIKKTFQMSFPQWQYAFANGLPLEWQEKGYQQLSIPESKLVVRDTITSVAKVDFSRPHAPILFIAGENDHTIPRQLNFDNYKKYSDRSSVTDFKAFPDRNHFVLGQPGWQEIALYISEWLQDNKN</sequence>
<evidence type="ECO:0000313" key="2">
    <source>
        <dbReference type="EMBL" id="NML56821.1"/>
    </source>
</evidence>
<dbReference type="Pfam" id="PF12697">
    <property type="entry name" value="Abhydrolase_6"/>
    <property type="match status" value="1"/>
</dbReference>
<dbReference type="SUPFAM" id="SSF53474">
    <property type="entry name" value="alpha/beta-Hydrolases"/>
    <property type="match status" value="1"/>
</dbReference>
<dbReference type="Proteomes" id="UP000552615">
    <property type="component" value="Unassembled WGS sequence"/>
</dbReference>
<keyword evidence="2" id="KW-0378">Hydrolase</keyword>
<dbReference type="InterPro" id="IPR000073">
    <property type="entry name" value="AB_hydrolase_1"/>
</dbReference>
<dbReference type="InterPro" id="IPR029058">
    <property type="entry name" value="AB_hydrolase_fold"/>
</dbReference>
<accession>A0A7Y0A5A9</accession>
<dbReference type="GO" id="GO:0016787">
    <property type="term" value="F:hydrolase activity"/>
    <property type="evidence" value="ECO:0007669"/>
    <property type="project" value="UniProtKB-KW"/>
</dbReference>
<dbReference type="Gene3D" id="3.40.50.1820">
    <property type="entry name" value="alpha/beta hydrolase"/>
    <property type="match status" value="1"/>
</dbReference>
<evidence type="ECO:0000313" key="3">
    <source>
        <dbReference type="Proteomes" id="UP000552615"/>
    </source>
</evidence>
<dbReference type="AlphaFoldDB" id="A0A7Y0A5A9"/>
<dbReference type="RefSeq" id="WP_169230192.1">
    <property type="nucleotide sequence ID" value="NZ_JABBGF010000001.1"/>
</dbReference>
<evidence type="ECO:0000259" key="1">
    <source>
        <dbReference type="Pfam" id="PF12697"/>
    </source>
</evidence>
<reference evidence="2 3" key="1">
    <citation type="submission" date="2020-04" db="EMBL/GenBank/DDBJ databases">
        <title>Chryseobacterium sp. RJ-7-14 sp. nov., isolated from Jeju soil.</title>
        <authorList>
            <person name="Dahal R.H."/>
            <person name="Chaudhary D.K."/>
        </authorList>
    </citation>
    <scope>NUCLEOTIDE SEQUENCE [LARGE SCALE GENOMIC DNA]</scope>
    <source>
        <strain evidence="2 3">RJ-7-14</strain>
    </source>
</reference>
<comment type="caution">
    <text evidence="2">The sequence shown here is derived from an EMBL/GenBank/DDBJ whole genome shotgun (WGS) entry which is preliminary data.</text>
</comment>
<gene>
    <name evidence="2" type="ORF">HHL20_05645</name>
</gene>
<organism evidence="2 3">
    <name type="scientific">Chryseobacterium cheonjiense</name>
    <dbReference type="NCBI Taxonomy" id="2728845"/>
    <lineage>
        <taxon>Bacteria</taxon>
        <taxon>Pseudomonadati</taxon>
        <taxon>Bacteroidota</taxon>
        <taxon>Flavobacteriia</taxon>
        <taxon>Flavobacteriales</taxon>
        <taxon>Weeksellaceae</taxon>
        <taxon>Chryseobacterium group</taxon>
        <taxon>Chryseobacterium</taxon>
    </lineage>
</organism>
<keyword evidence="3" id="KW-1185">Reference proteome</keyword>
<name>A0A7Y0A5A9_9FLAO</name>
<protein>
    <submittedName>
        <fullName evidence="2">Alpha/beta hydrolase</fullName>
    </submittedName>
</protein>
<proteinExistence type="predicted"/>
<dbReference type="EMBL" id="JABBGF010000001">
    <property type="protein sequence ID" value="NML56821.1"/>
    <property type="molecule type" value="Genomic_DNA"/>
</dbReference>